<feature type="region of interest" description="Disordered" evidence="16">
    <location>
        <begin position="441"/>
        <end position="460"/>
    </location>
</feature>
<accession>A0A068U4S0</accession>
<dbReference type="EMBL" id="HG739093">
    <property type="protein sequence ID" value="CDP03287.1"/>
    <property type="molecule type" value="Genomic_DNA"/>
</dbReference>
<evidence type="ECO:0000313" key="20">
    <source>
        <dbReference type="Proteomes" id="UP000295252"/>
    </source>
</evidence>
<dbReference type="OrthoDB" id="8062037at2759"/>
<dbReference type="PANTHER" id="PTHR46539:SF1">
    <property type="entry name" value="E3 UBIQUITIN-PROTEIN LIGASE ATL42"/>
    <property type="match status" value="1"/>
</dbReference>
<dbReference type="PANTHER" id="PTHR46539">
    <property type="entry name" value="E3 UBIQUITIN-PROTEIN LIGASE ATL42"/>
    <property type="match status" value="1"/>
</dbReference>
<evidence type="ECO:0000256" key="3">
    <source>
        <dbReference type="ARBA" id="ARBA00004906"/>
    </source>
</evidence>
<dbReference type="PhylomeDB" id="A0A068U4S0"/>
<evidence type="ECO:0000256" key="15">
    <source>
        <dbReference type="PROSITE-ProRule" id="PRU00175"/>
    </source>
</evidence>
<feature type="compositionally biased region" description="Polar residues" evidence="16">
    <location>
        <begin position="367"/>
        <end position="385"/>
    </location>
</feature>
<reference evidence="20" key="1">
    <citation type="journal article" date="2014" name="Science">
        <title>The coffee genome provides insight into the convergent evolution of caffeine biosynthesis.</title>
        <authorList>
            <person name="Denoeud F."/>
            <person name="Carretero-Paulet L."/>
            <person name="Dereeper A."/>
            <person name="Droc G."/>
            <person name="Guyot R."/>
            <person name="Pietrella M."/>
            <person name="Zheng C."/>
            <person name="Alberti A."/>
            <person name="Anthony F."/>
            <person name="Aprea G."/>
            <person name="Aury J.M."/>
            <person name="Bento P."/>
            <person name="Bernard M."/>
            <person name="Bocs S."/>
            <person name="Campa C."/>
            <person name="Cenci A."/>
            <person name="Combes M.C."/>
            <person name="Crouzillat D."/>
            <person name="Da Silva C."/>
            <person name="Daddiego L."/>
            <person name="De Bellis F."/>
            <person name="Dussert S."/>
            <person name="Garsmeur O."/>
            <person name="Gayraud T."/>
            <person name="Guignon V."/>
            <person name="Jahn K."/>
            <person name="Jamilloux V."/>
            <person name="Joet T."/>
            <person name="Labadie K."/>
            <person name="Lan T."/>
            <person name="Leclercq J."/>
            <person name="Lepelley M."/>
            <person name="Leroy T."/>
            <person name="Li L.T."/>
            <person name="Librado P."/>
            <person name="Lopez L."/>
            <person name="Munoz A."/>
            <person name="Noel B."/>
            <person name="Pallavicini A."/>
            <person name="Perrotta G."/>
            <person name="Poncet V."/>
            <person name="Pot D."/>
            <person name="Priyono X."/>
            <person name="Rigoreau M."/>
            <person name="Rouard M."/>
            <person name="Rozas J."/>
            <person name="Tranchant-Dubreuil C."/>
            <person name="VanBuren R."/>
            <person name="Zhang Q."/>
            <person name="Andrade A.C."/>
            <person name="Argout X."/>
            <person name="Bertrand B."/>
            <person name="de Kochko A."/>
            <person name="Graziosi G."/>
            <person name="Henry R.J."/>
            <person name="Jayarama X."/>
            <person name="Ming R."/>
            <person name="Nagai C."/>
            <person name="Rounsley S."/>
            <person name="Sankoff D."/>
            <person name="Giuliano G."/>
            <person name="Albert V.A."/>
            <person name="Wincker P."/>
            <person name="Lashermes P."/>
        </authorList>
    </citation>
    <scope>NUCLEOTIDE SEQUENCE [LARGE SCALE GENOMIC DNA]</scope>
    <source>
        <strain evidence="20">cv. DH200-94</strain>
    </source>
</reference>
<gene>
    <name evidence="19" type="ORF">GSCOC_T00041823001</name>
</gene>
<evidence type="ECO:0000256" key="9">
    <source>
        <dbReference type="ARBA" id="ARBA00022771"/>
    </source>
</evidence>
<dbReference type="FunCoup" id="A0A068U4S0">
    <property type="interactions" value="485"/>
</dbReference>
<dbReference type="GO" id="GO:0061630">
    <property type="term" value="F:ubiquitin protein ligase activity"/>
    <property type="evidence" value="ECO:0007669"/>
    <property type="project" value="UniProtKB-EC"/>
</dbReference>
<feature type="region of interest" description="Disordered" evidence="16">
    <location>
        <begin position="359"/>
        <end position="425"/>
    </location>
</feature>
<dbReference type="PROSITE" id="PS50089">
    <property type="entry name" value="ZF_RING_2"/>
    <property type="match status" value="1"/>
</dbReference>
<comment type="similarity">
    <text evidence="14">Belongs to the RING-type zinc finger family. ATL subfamily.</text>
</comment>
<keyword evidence="10" id="KW-0833">Ubl conjugation pathway</keyword>
<dbReference type="GO" id="GO:0008270">
    <property type="term" value="F:zinc ion binding"/>
    <property type="evidence" value="ECO:0007669"/>
    <property type="project" value="UniProtKB-KW"/>
</dbReference>
<proteinExistence type="inferred from homology"/>
<dbReference type="Pfam" id="PF13639">
    <property type="entry name" value="zf-RING_2"/>
    <property type="match status" value="1"/>
</dbReference>
<feature type="compositionally biased region" description="Basic and acidic residues" evidence="16">
    <location>
        <begin position="400"/>
        <end position="425"/>
    </location>
</feature>
<feature type="transmembrane region" description="Helical" evidence="17">
    <location>
        <begin position="64"/>
        <end position="89"/>
    </location>
</feature>
<comment type="subcellular location">
    <subcellularLocation>
        <location evidence="2">Membrane</location>
        <topology evidence="2">Single-pass membrane protein</topology>
    </subcellularLocation>
</comment>
<evidence type="ECO:0000256" key="8">
    <source>
        <dbReference type="ARBA" id="ARBA00022729"/>
    </source>
</evidence>
<evidence type="ECO:0000256" key="13">
    <source>
        <dbReference type="ARBA" id="ARBA00023136"/>
    </source>
</evidence>
<dbReference type="OMA" id="WFPIAKR"/>
<evidence type="ECO:0000256" key="4">
    <source>
        <dbReference type="ARBA" id="ARBA00012483"/>
    </source>
</evidence>
<keyword evidence="9 15" id="KW-0863">Zinc-finger</keyword>
<feature type="transmembrane region" description="Helical" evidence="17">
    <location>
        <begin position="25"/>
        <end position="44"/>
    </location>
</feature>
<keyword evidence="5" id="KW-0808">Transferase</keyword>
<keyword evidence="6 17" id="KW-0812">Transmembrane</keyword>
<dbReference type="Gramene" id="CDP03287">
    <property type="protein sequence ID" value="CDP03287"/>
    <property type="gene ID" value="GSCOC_T00041823001"/>
</dbReference>
<evidence type="ECO:0000256" key="16">
    <source>
        <dbReference type="SAM" id="MobiDB-lite"/>
    </source>
</evidence>
<dbReference type="Proteomes" id="UP000295252">
    <property type="component" value="Chromosome VIII"/>
</dbReference>
<evidence type="ECO:0000256" key="17">
    <source>
        <dbReference type="SAM" id="Phobius"/>
    </source>
</evidence>
<comment type="catalytic activity">
    <reaction evidence="1">
        <text>S-ubiquitinyl-[E2 ubiquitin-conjugating enzyme]-L-cysteine + [acceptor protein]-L-lysine = [E2 ubiquitin-conjugating enzyme]-L-cysteine + N(6)-ubiquitinyl-[acceptor protein]-L-lysine.</text>
        <dbReference type="EC" id="2.3.2.27"/>
    </reaction>
</comment>
<evidence type="ECO:0000256" key="10">
    <source>
        <dbReference type="ARBA" id="ARBA00022786"/>
    </source>
</evidence>
<name>A0A068U4S0_COFCA</name>
<evidence type="ECO:0000259" key="18">
    <source>
        <dbReference type="PROSITE" id="PS50089"/>
    </source>
</evidence>
<dbReference type="EC" id="2.3.2.27" evidence="4"/>
<dbReference type="InterPro" id="IPR001841">
    <property type="entry name" value="Znf_RING"/>
</dbReference>
<keyword evidence="7" id="KW-0479">Metal-binding</keyword>
<evidence type="ECO:0000256" key="6">
    <source>
        <dbReference type="ARBA" id="ARBA00022692"/>
    </source>
</evidence>
<evidence type="ECO:0000256" key="5">
    <source>
        <dbReference type="ARBA" id="ARBA00022679"/>
    </source>
</evidence>
<keyword evidence="8" id="KW-0732">Signal</keyword>
<dbReference type="SMART" id="SM01197">
    <property type="entry name" value="FANCL_C"/>
    <property type="match status" value="1"/>
</dbReference>
<dbReference type="SUPFAM" id="SSF57850">
    <property type="entry name" value="RING/U-box"/>
    <property type="match status" value="1"/>
</dbReference>
<evidence type="ECO:0000313" key="19">
    <source>
        <dbReference type="EMBL" id="CDP03287.1"/>
    </source>
</evidence>
<protein>
    <recommendedName>
        <fullName evidence="4">RING-type E3 ubiquitin transferase</fullName>
        <ecNumber evidence="4">2.3.2.27</ecNumber>
    </recommendedName>
</protein>
<evidence type="ECO:0000256" key="2">
    <source>
        <dbReference type="ARBA" id="ARBA00004167"/>
    </source>
</evidence>
<dbReference type="SMART" id="SM00184">
    <property type="entry name" value="RING"/>
    <property type="match status" value="1"/>
</dbReference>
<evidence type="ECO:0000256" key="11">
    <source>
        <dbReference type="ARBA" id="ARBA00022833"/>
    </source>
</evidence>
<sequence>MYLQEGCSLRKCGLLLGKFQPFNHLSMNSLSLCICFLHLAFFQVKAQTSANQYGVASPDAVTNFQPSLAVVIGILAIMFSLTFILLLYAKFCRSTSSNSVRTNLQITDGLPRSRSRFSGIDKTVIESLPFFRFSSLKGSREGLECAICLSKFEDIEVLRLLPKCKHAFHINCLDEWLEKHSSCPLCRHKISADDLSSFTYSNSLRFMWNEAELKEESNMELYVQREESCLGSSRFSIASSYRKTGKDVKEDELPIQLNGDADENGKIFHKFNHKIVVSDVVLMKNRWSNVSSSDLMFLNSEMLNHVSSDRFSALESGITGQSTPTRVIGDGELMNIKQEMDRKREFEIKFSKIQHNDSFPPLPNFARASSGSKGDSRINESNVLNPSEKRSMSEIIVRPRFREFNTRNNDDREPSNPENSVKEEKIRRLWLPIARRTAQWFANRERGSTQPQNTRQSLNA</sequence>
<dbReference type="Gene3D" id="3.30.40.10">
    <property type="entry name" value="Zinc/RING finger domain, C3HC4 (zinc finger)"/>
    <property type="match status" value="1"/>
</dbReference>
<organism evidence="19 20">
    <name type="scientific">Coffea canephora</name>
    <name type="common">Robusta coffee</name>
    <dbReference type="NCBI Taxonomy" id="49390"/>
    <lineage>
        <taxon>Eukaryota</taxon>
        <taxon>Viridiplantae</taxon>
        <taxon>Streptophyta</taxon>
        <taxon>Embryophyta</taxon>
        <taxon>Tracheophyta</taxon>
        <taxon>Spermatophyta</taxon>
        <taxon>Magnoliopsida</taxon>
        <taxon>eudicotyledons</taxon>
        <taxon>Gunneridae</taxon>
        <taxon>Pentapetalae</taxon>
        <taxon>asterids</taxon>
        <taxon>lamiids</taxon>
        <taxon>Gentianales</taxon>
        <taxon>Rubiaceae</taxon>
        <taxon>Ixoroideae</taxon>
        <taxon>Gardenieae complex</taxon>
        <taxon>Bertiereae - Coffeeae clade</taxon>
        <taxon>Coffeeae</taxon>
        <taxon>Coffea</taxon>
    </lineage>
</organism>
<comment type="pathway">
    <text evidence="3">Protein modification; protein ubiquitination.</text>
</comment>
<dbReference type="InParanoid" id="A0A068U4S0"/>
<keyword evidence="11" id="KW-0862">Zinc</keyword>
<evidence type="ECO:0000256" key="1">
    <source>
        <dbReference type="ARBA" id="ARBA00000900"/>
    </source>
</evidence>
<dbReference type="InterPro" id="IPR013083">
    <property type="entry name" value="Znf_RING/FYVE/PHD"/>
</dbReference>
<dbReference type="GO" id="GO:0016020">
    <property type="term" value="C:membrane"/>
    <property type="evidence" value="ECO:0007669"/>
    <property type="project" value="UniProtKB-SubCell"/>
</dbReference>
<evidence type="ECO:0000256" key="12">
    <source>
        <dbReference type="ARBA" id="ARBA00022989"/>
    </source>
</evidence>
<dbReference type="FunFam" id="3.30.40.10:FF:000285">
    <property type="entry name" value="RING-H2 finger protein ATL43"/>
    <property type="match status" value="1"/>
</dbReference>
<dbReference type="AlphaFoldDB" id="A0A068U4S0"/>
<keyword evidence="20" id="KW-1185">Reference proteome</keyword>
<feature type="domain" description="RING-type" evidence="18">
    <location>
        <begin position="145"/>
        <end position="187"/>
    </location>
</feature>
<evidence type="ECO:0000256" key="14">
    <source>
        <dbReference type="ARBA" id="ARBA00024209"/>
    </source>
</evidence>
<keyword evidence="13 17" id="KW-0472">Membrane</keyword>
<keyword evidence="12 17" id="KW-1133">Transmembrane helix</keyword>
<evidence type="ECO:0000256" key="7">
    <source>
        <dbReference type="ARBA" id="ARBA00022723"/>
    </source>
</evidence>
<dbReference type="CDD" id="cd16461">
    <property type="entry name" value="RING-H2_EL5-like"/>
    <property type="match status" value="1"/>
</dbReference>
<feature type="compositionally biased region" description="Polar residues" evidence="16">
    <location>
        <begin position="448"/>
        <end position="460"/>
    </location>
</feature>